<reference evidence="6" key="1">
    <citation type="submission" date="2022-11" db="UniProtKB">
        <authorList>
            <consortium name="WormBaseParasite"/>
        </authorList>
    </citation>
    <scope>IDENTIFICATION</scope>
</reference>
<proteinExistence type="inferred from homology"/>
<dbReference type="GO" id="GO:0006412">
    <property type="term" value="P:translation"/>
    <property type="evidence" value="ECO:0007669"/>
    <property type="project" value="InterPro"/>
</dbReference>
<dbReference type="WBParaSite" id="jg17739">
    <property type="protein sequence ID" value="jg17739"/>
    <property type="gene ID" value="jg17739"/>
</dbReference>
<evidence type="ECO:0000256" key="2">
    <source>
        <dbReference type="ARBA" id="ARBA00022980"/>
    </source>
</evidence>
<dbReference type="Proteomes" id="UP000887574">
    <property type="component" value="Unplaced"/>
</dbReference>
<dbReference type="GO" id="GO:0042274">
    <property type="term" value="P:ribosomal small subunit biogenesis"/>
    <property type="evidence" value="ECO:0007669"/>
    <property type="project" value="TreeGrafter"/>
</dbReference>
<dbReference type="AlphaFoldDB" id="A0A915DA36"/>
<evidence type="ECO:0000256" key="4">
    <source>
        <dbReference type="RuleBase" id="RU364105"/>
    </source>
</evidence>
<evidence type="ECO:0000313" key="6">
    <source>
        <dbReference type="WBParaSite" id="jg17739"/>
    </source>
</evidence>
<keyword evidence="2 4" id="KW-0689">Ribosomal protein</keyword>
<organism evidence="5 6">
    <name type="scientific">Ditylenchus dipsaci</name>
    <dbReference type="NCBI Taxonomy" id="166011"/>
    <lineage>
        <taxon>Eukaryota</taxon>
        <taxon>Metazoa</taxon>
        <taxon>Ecdysozoa</taxon>
        <taxon>Nematoda</taxon>
        <taxon>Chromadorea</taxon>
        <taxon>Rhabditida</taxon>
        <taxon>Tylenchina</taxon>
        <taxon>Tylenchomorpha</taxon>
        <taxon>Sphaerularioidea</taxon>
        <taxon>Anguinidae</taxon>
        <taxon>Anguininae</taxon>
        <taxon>Ditylenchus</taxon>
    </lineage>
</organism>
<dbReference type="InterPro" id="IPR000554">
    <property type="entry name" value="Ribosomal_eS7"/>
</dbReference>
<comment type="similarity">
    <text evidence="1 4">Belongs to the eukaryotic ribosomal protein eS7 family.</text>
</comment>
<dbReference type="PANTHER" id="PTHR11278:SF0">
    <property type="entry name" value="SMALL RIBOSOMAL SUBUNIT PROTEIN ES7"/>
    <property type="match status" value="1"/>
</dbReference>
<dbReference type="PANTHER" id="PTHR11278">
    <property type="entry name" value="40S RIBOSOMAL PROTEIN S7"/>
    <property type="match status" value="1"/>
</dbReference>
<sequence length="240" mass="27729">MITILWSSNKSLHDVPFTVPLRIILQTTTVDDTIFARNVGFLFILTLRLFVVNNMVATFAKLVKTDGKVPDEVEKQIASALQELSTSAEIKGQLNELYIVGAQEYEFGSKKCIVVYVPVPQLRDFQKITRKQLKTNLIFYFSRRILKKPVRGKNRKPLKQKRPRSRTLTAVHDAILSDLVYPAEVVGRRTRVKLDGKQILRCTWTKHSRPMWSTKWTPFSSVYKRLTGKDVVFEFPEPLF</sequence>
<name>A0A915DA36_9BILA</name>
<dbReference type="GO" id="GO:0003735">
    <property type="term" value="F:structural constituent of ribosome"/>
    <property type="evidence" value="ECO:0007669"/>
    <property type="project" value="InterPro"/>
</dbReference>
<keyword evidence="5" id="KW-1185">Reference proteome</keyword>
<evidence type="ECO:0000256" key="3">
    <source>
        <dbReference type="ARBA" id="ARBA00023274"/>
    </source>
</evidence>
<dbReference type="GO" id="GO:0022627">
    <property type="term" value="C:cytosolic small ribosomal subunit"/>
    <property type="evidence" value="ECO:0007669"/>
    <property type="project" value="TreeGrafter"/>
</dbReference>
<dbReference type="GO" id="GO:0030686">
    <property type="term" value="C:90S preribosome"/>
    <property type="evidence" value="ECO:0007669"/>
    <property type="project" value="TreeGrafter"/>
</dbReference>
<keyword evidence="3 4" id="KW-0687">Ribonucleoprotein</keyword>
<dbReference type="GO" id="GO:0032040">
    <property type="term" value="C:small-subunit processome"/>
    <property type="evidence" value="ECO:0007669"/>
    <property type="project" value="TreeGrafter"/>
</dbReference>
<accession>A0A915DA36</accession>
<evidence type="ECO:0000256" key="1">
    <source>
        <dbReference type="ARBA" id="ARBA00007820"/>
    </source>
</evidence>
<dbReference type="GO" id="GO:0006364">
    <property type="term" value="P:rRNA processing"/>
    <property type="evidence" value="ECO:0007669"/>
    <property type="project" value="TreeGrafter"/>
</dbReference>
<dbReference type="Pfam" id="PF01251">
    <property type="entry name" value="Ribosomal_S7e"/>
    <property type="match status" value="1"/>
</dbReference>
<protein>
    <recommendedName>
        <fullName evidence="4">40S ribosomal protein S7</fullName>
    </recommendedName>
</protein>
<evidence type="ECO:0000313" key="5">
    <source>
        <dbReference type="Proteomes" id="UP000887574"/>
    </source>
</evidence>